<protein>
    <submittedName>
        <fullName evidence="1">Uncharacterized protein</fullName>
    </submittedName>
</protein>
<proteinExistence type="predicted"/>
<organism evidence="1 2">
    <name type="scientific">Azospirillum thermophilum</name>
    <dbReference type="NCBI Taxonomy" id="2202148"/>
    <lineage>
        <taxon>Bacteria</taxon>
        <taxon>Pseudomonadati</taxon>
        <taxon>Pseudomonadota</taxon>
        <taxon>Alphaproteobacteria</taxon>
        <taxon>Rhodospirillales</taxon>
        <taxon>Azospirillaceae</taxon>
        <taxon>Azospirillum</taxon>
    </lineage>
</organism>
<sequence length="431" mass="47821">MDGVRSAKAMERLFIVGIDVDNGMASKELDRIVRERGVFCIRYTTHSSGREVTEVSRDDLNRFLRESPEADVRDYLTTKKRFIPAIAETAEVIEEKQTGSGIVTRIKHAPMPKNRLVFILAQPWSVADYPTQAEALAAWRRSYLAFAAWLGIQVDEACTDVSRLYFTPRHSDGAPYEAVVHEGKAVDIFALPSVKTDASATSNPFLAAASAMGAKVEGSADDLMRKLKRWAATGYADTFLIADALEARSPDVLHPEKDRGDVHHIECPFQDEHTDPSAFGGSFVINAGESHKGGFVIGCQHNACTGRDRLDFLAEMIKRDWLTTEDLCADEFQIEVGGAEGRPTHGELFLGERTNVQPRESANLGDGTVFKHASNQNALSDAALADALLKDVAKLYRFNTDRREWMRFDANRLIWEFGASDHLRNDVTNGL</sequence>
<gene>
    <name evidence="1" type="ORF">DEW08_02305</name>
</gene>
<dbReference type="EMBL" id="CP029352">
    <property type="protein sequence ID" value="AWK85166.1"/>
    <property type="molecule type" value="Genomic_DNA"/>
</dbReference>
<dbReference type="AlphaFoldDB" id="A0A2S2CL37"/>
<dbReference type="KEGG" id="azz:DEW08_02305"/>
<evidence type="ECO:0000313" key="2">
    <source>
        <dbReference type="Proteomes" id="UP000245629"/>
    </source>
</evidence>
<accession>A0A2S2CL37</accession>
<reference evidence="2" key="1">
    <citation type="submission" date="2018-05" db="EMBL/GenBank/DDBJ databases">
        <title>Azospirillum thermophila sp. nov., a novel isolated from hot spring.</title>
        <authorList>
            <person name="Zhao Z."/>
        </authorList>
    </citation>
    <scope>NUCLEOTIDE SEQUENCE [LARGE SCALE GENOMIC DNA]</scope>
    <source>
        <strain evidence="2">CFH 70021</strain>
    </source>
</reference>
<evidence type="ECO:0000313" key="1">
    <source>
        <dbReference type="EMBL" id="AWK85166.1"/>
    </source>
</evidence>
<dbReference type="Proteomes" id="UP000245629">
    <property type="component" value="Chromosome 1"/>
</dbReference>
<keyword evidence="2" id="KW-1185">Reference proteome</keyword>
<name>A0A2S2CL37_9PROT</name>